<dbReference type="Pfam" id="PF13561">
    <property type="entry name" value="adh_short_C2"/>
    <property type="match status" value="1"/>
</dbReference>
<dbReference type="PANTHER" id="PTHR48107:SF16">
    <property type="entry name" value="NADPH-DEPENDENT ALDEHYDE REDUCTASE 1, CHLOROPLASTIC"/>
    <property type="match status" value="1"/>
</dbReference>
<gene>
    <name evidence="4" type="ORF">JI741_03985</name>
</gene>
<reference evidence="4 5" key="1">
    <citation type="submission" date="2021-01" db="EMBL/GenBank/DDBJ databases">
        <title>Chryseolinea sp. Jin1 Genome sequencing and assembly.</title>
        <authorList>
            <person name="Kim I."/>
        </authorList>
    </citation>
    <scope>NUCLEOTIDE SEQUENCE [LARGE SCALE GENOMIC DNA]</scope>
    <source>
        <strain evidence="4 5">Jin1</strain>
    </source>
</reference>
<comment type="similarity">
    <text evidence="1">Belongs to the short-chain dehydrogenases/reductases (SDR) family.</text>
</comment>
<keyword evidence="2" id="KW-0560">Oxidoreductase</keyword>
<dbReference type="SUPFAM" id="SSF51735">
    <property type="entry name" value="NAD(P)-binding Rossmann-fold domains"/>
    <property type="match status" value="1"/>
</dbReference>
<dbReference type="EMBL" id="JAERRB010000001">
    <property type="protein sequence ID" value="MBL0740360.1"/>
    <property type="molecule type" value="Genomic_DNA"/>
</dbReference>
<dbReference type="PRINTS" id="PR00080">
    <property type="entry name" value="SDRFAMILY"/>
</dbReference>
<keyword evidence="5" id="KW-1185">Reference proteome</keyword>
<dbReference type="RefSeq" id="WP_202007596.1">
    <property type="nucleotide sequence ID" value="NZ_JAERRB010000001.1"/>
</dbReference>
<feature type="compositionally biased region" description="Basic residues" evidence="3">
    <location>
        <begin position="1"/>
        <end position="11"/>
    </location>
</feature>
<proteinExistence type="inferred from homology"/>
<dbReference type="InterPro" id="IPR036291">
    <property type="entry name" value="NAD(P)-bd_dom_sf"/>
</dbReference>
<organism evidence="4 5">
    <name type="scientific">Chryseolinea lacunae</name>
    <dbReference type="NCBI Taxonomy" id="2801331"/>
    <lineage>
        <taxon>Bacteria</taxon>
        <taxon>Pseudomonadati</taxon>
        <taxon>Bacteroidota</taxon>
        <taxon>Cytophagia</taxon>
        <taxon>Cytophagales</taxon>
        <taxon>Fulvivirgaceae</taxon>
        <taxon>Chryseolinea</taxon>
    </lineage>
</organism>
<accession>A0ABS1KLY8</accession>
<name>A0ABS1KLY8_9BACT</name>
<dbReference type="Proteomes" id="UP000613030">
    <property type="component" value="Unassembled WGS sequence"/>
</dbReference>
<dbReference type="CDD" id="cd05355">
    <property type="entry name" value="SDR_c1"/>
    <property type="match status" value="1"/>
</dbReference>
<dbReference type="PRINTS" id="PR00081">
    <property type="entry name" value="GDHRDH"/>
</dbReference>
<evidence type="ECO:0000313" key="4">
    <source>
        <dbReference type="EMBL" id="MBL0740360.1"/>
    </source>
</evidence>
<dbReference type="InterPro" id="IPR002347">
    <property type="entry name" value="SDR_fam"/>
</dbReference>
<comment type="caution">
    <text evidence="4">The sequence shown here is derived from an EMBL/GenBank/DDBJ whole genome shotgun (WGS) entry which is preliminary data.</text>
</comment>
<evidence type="ECO:0000256" key="2">
    <source>
        <dbReference type="ARBA" id="ARBA00023002"/>
    </source>
</evidence>
<dbReference type="PROSITE" id="PS00061">
    <property type="entry name" value="ADH_SHORT"/>
    <property type="match status" value="1"/>
</dbReference>
<dbReference type="PANTHER" id="PTHR48107">
    <property type="entry name" value="NADPH-DEPENDENT ALDEHYDE REDUCTASE-LIKE PROTEIN, CHLOROPLASTIC-RELATED"/>
    <property type="match status" value="1"/>
</dbReference>
<dbReference type="Gene3D" id="3.40.50.720">
    <property type="entry name" value="NAD(P)-binding Rossmann-like Domain"/>
    <property type="match status" value="1"/>
</dbReference>
<evidence type="ECO:0000256" key="1">
    <source>
        <dbReference type="ARBA" id="ARBA00006484"/>
    </source>
</evidence>
<feature type="region of interest" description="Disordered" evidence="3">
    <location>
        <begin position="1"/>
        <end position="35"/>
    </location>
</feature>
<protein>
    <submittedName>
        <fullName evidence="4">SDR family oxidoreductase</fullName>
    </submittedName>
</protein>
<evidence type="ECO:0000256" key="3">
    <source>
        <dbReference type="SAM" id="MobiDB-lite"/>
    </source>
</evidence>
<sequence length="286" mass="31229">MQKQGKPKPLRKPQAQPRPGHQASMKPVPDSMPRKFRQGKLAGKVALITGGDSGIGRAVAMLFAQEGARVAIAYLNEHADARETKRQVEVHTECLLIAGDLRKETHCKKVVAETVKRFDKIDILVNNAALHYEKQKLEEISSKQLINTFSSNIFPYFWVTQAALPHMRKGSSIVNTSSVTAYRGSDALIDYASTKGAIVSFTRSLSSNLVKRGIRVNGVAPGPIWTPLIASSFKPKKIAKFGSDVPMERAGQPAEIAPSYLFLACEDSAYMTGQFLHPNGGEIVNG</sequence>
<dbReference type="InterPro" id="IPR020904">
    <property type="entry name" value="Sc_DH/Rdtase_CS"/>
</dbReference>
<evidence type="ECO:0000313" key="5">
    <source>
        <dbReference type="Proteomes" id="UP000613030"/>
    </source>
</evidence>